<keyword evidence="3" id="KW-1185">Reference proteome</keyword>
<evidence type="ECO:0000256" key="1">
    <source>
        <dbReference type="SAM" id="Phobius"/>
    </source>
</evidence>
<accession>A0A1A9VQE8</accession>
<organism evidence="2 3">
    <name type="scientific">Glossina austeni</name>
    <name type="common">Savannah tsetse fly</name>
    <dbReference type="NCBI Taxonomy" id="7395"/>
    <lineage>
        <taxon>Eukaryota</taxon>
        <taxon>Metazoa</taxon>
        <taxon>Ecdysozoa</taxon>
        <taxon>Arthropoda</taxon>
        <taxon>Hexapoda</taxon>
        <taxon>Insecta</taxon>
        <taxon>Pterygota</taxon>
        <taxon>Neoptera</taxon>
        <taxon>Endopterygota</taxon>
        <taxon>Diptera</taxon>
        <taxon>Brachycera</taxon>
        <taxon>Muscomorpha</taxon>
        <taxon>Hippoboscoidea</taxon>
        <taxon>Glossinidae</taxon>
        <taxon>Glossina</taxon>
    </lineage>
</organism>
<proteinExistence type="predicted"/>
<protein>
    <submittedName>
        <fullName evidence="2">Uncharacterized protein</fullName>
    </submittedName>
</protein>
<dbReference type="EnsemblMetazoa" id="GAUT044310-RA">
    <property type="protein sequence ID" value="GAUT044310-PA"/>
    <property type="gene ID" value="GAUT044310"/>
</dbReference>
<dbReference type="Proteomes" id="UP000078200">
    <property type="component" value="Unassembled WGS sequence"/>
</dbReference>
<evidence type="ECO:0000313" key="3">
    <source>
        <dbReference type="Proteomes" id="UP000078200"/>
    </source>
</evidence>
<sequence length="134" mass="15630">MQSVLHLSVFCEQVRTTAEASQLRNQFILRNQFVLVFITEVVVISLNYTIRTITIPHNLLGLLSVSFPRFSPDYPNHSEYRDLSNARTSDKEVSERCVAFMKTRNVNIHQSWNIKEDINKGQDKHRPQQIRICV</sequence>
<dbReference type="AlphaFoldDB" id="A0A1A9VQE8"/>
<dbReference type="VEuPathDB" id="VectorBase:GAUT044310"/>
<keyword evidence="1" id="KW-0812">Transmembrane</keyword>
<feature type="transmembrane region" description="Helical" evidence="1">
    <location>
        <begin position="33"/>
        <end position="50"/>
    </location>
</feature>
<name>A0A1A9VQE8_GLOAU</name>
<keyword evidence="1" id="KW-0472">Membrane</keyword>
<keyword evidence="1" id="KW-1133">Transmembrane helix</keyword>
<reference evidence="2" key="1">
    <citation type="submission" date="2020-05" db="UniProtKB">
        <authorList>
            <consortium name="EnsemblMetazoa"/>
        </authorList>
    </citation>
    <scope>IDENTIFICATION</scope>
    <source>
        <strain evidence="2">TTRI</strain>
    </source>
</reference>
<evidence type="ECO:0000313" key="2">
    <source>
        <dbReference type="EnsemblMetazoa" id="GAUT044310-PA"/>
    </source>
</evidence>